<dbReference type="EMBL" id="ML977158">
    <property type="protein sequence ID" value="KAF1986162.1"/>
    <property type="molecule type" value="Genomic_DNA"/>
</dbReference>
<feature type="compositionally biased region" description="Basic and acidic residues" evidence="1">
    <location>
        <begin position="50"/>
        <end position="60"/>
    </location>
</feature>
<evidence type="ECO:0000313" key="3">
    <source>
        <dbReference type="Proteomes" id="UP000800041"/>
    </source>
</evidence>
<feature type="region of interest" description="Disordered" evidence="1">
    <location>
        <begin position="1"/>
        <end position="73"/>
    </location>
</feature>
<accession>A0A6G1GZC8</accession>
<dbReference type="Proteomes" id="UP000800041">
    <property type="component" value="Unassembled WGS sequence"/>
</dbReference>
<proteinExistence type="predicted"/>
<evidence type="ECO:0000256" key="1">
    <source>
        <dbReference type="SAM" id="MobiDB-lite"/>
    </source>
</evidence>
<sequence>MYQEAIRHAGRQDAQRLGEPPSLNRAIRPLRPNALALPTRPHRAPADGNPRPEPKREPHEHRIHNRTSQTPTPSIATNIWRQWVLKTLFQFILAAGLHRRLGALGTGCLLEKSLGVADPVQYVELDGSKYDVKLPGRLRCGGCEEGDEGDTYSGEECG</sequence>
<keyword evidence="3" id="KW-1185">Reference proteome</keyword>
<name>A0A6G1GZC8_9PEZI</name>
<reference evidence="2" key="1">
    <citation type="journal article" date="2020" name="Stud. Mycol.">
        <title>101 Dothideomycetes genomes: a test case for predicting lifestyles and emergence of pathogens.</title>
        <authorList>
            <person name="Haridas S."/>
            <person name="Albert R."/>
            <person name="Binder M."/>
            <person name="Bloem J."/>
            <person name="Labutti K."/>
            <person name="Salamov A."/>
            <person name="Andreopoulos B."/>
            <person name="Baker S."/>
            <person name="Barry K."/>
            <person name="Bills G."/>
            <person name="Bluhm B."/>
            <person name="Cannon C."/>
            <person name="Castanera R."/>
            <person name="Culley D."/>
            <person name="Daum C."/>
            <person name="Ezra D."/>
            <person name="Gonzalez J."/>
            <person name="Henrissat B."/>
            <person name="Kuo A."/>
            <person name="Liang C."/>
            <person name="Lipzen A."/>
            <person name="Lutzoni F."/>
            <person name="Magnuson J."/>
            <person name="Mondo S."/>
            <person name="Nolan M."/>
            <person name="Ohm R."/>
            <person name="Pangilinan J."/>
            <person name="Park H.-J."/>
            <person name="Ramirez L."/>
            <person name="Alfaro M."/>
            <person name="Sun H."/>
            <person name="Tritt A."/>
            <person name="Yoshinaga Y."/>
            <person name="Zwiers L.-H."/>
            <person name="Turgeon B."/>
            <person name="Goodwin S."/>
            <person name="Spatafora J."/>
            <person name="Crous P."/>
            <person name="Grigoriev I."/>
        </authorList>
    </citation>
    <scope>NUCLEOTIDE SEQUENCE</scope>
    <source>
        <strain evidence="2">CBS 113979</strain>
    </source>
</reference>
<protein>
    <submittedName>
        <fullName evidence="2">Uncharacterized protein</fullName>
    </submittedName>
</protein>
<gene>
    <name evidence="2" type="ORF">K402DRAFT_91099</name>
</gene>
<organism evidence="2 3">
    <name type="scientific">Aulographum hederae CBS 113979</name>
    <dbReference type="NCBI Taxonomy" id="1176131"/>
    <lineage>
        <taxon>Eukaryota</taxon>
        <taxon>Fungi</taxon>
        <taxon>Dikarya</taxon>
        <taxon>Ascomycota</taxon>
        <taxon>Pezizomycotina</taxon>
        <taxon>Dothideomycetes</taxon>
        <taxon>Pleosporomycetidae</taxon>
        <taxon>Aulographales</taxon>
        <taxon>Aulographaceae</taxon>
    </lineage>
</organism>
<evidence type="ECO:0000313" key="2">
    <source>
        <dbReference type="EMBL" id="KAF1986162.1"/>
    </source>
</evidence>
<dbReference type="AlphaFoldDB" id="A0A6G1GZC8"/>
<feature type="compositionally biased region" description="Basic and acidic residues" evidence="1">
    <location>
        <begin position="1"/>
        <end position="16"/>
    </location>
</feature>